<dbReference type="Proteomes" id="UP000695022">
    <property type="component" value="Unplaced"/>
</dbReference>
<name>A0ABM1ERB1_PRICU</name>
<dbReference type="SMART" id="SM00020">
    <property type="entry name" value="Tryp_SPc"/>
    <property type="match status" value="1"/>
</dbReference>
<feature type="signal peptide" evidence="6">
    <location>
        <begin position="1"/>
        <end position="27"/>
    </location>
</feature>
<dbReference type="Gene3D" id="2.40.10.10">
    <property type="entry name" value="Trypsin-like serine proteases"/>
    <property type="match status" value="1"/>
</dbReference>
<dbReference type="InterPro" id="IPR050127">
    <property type="entry name" value="Serine_Proteases_S1"/>
</dbReference>
<dbReference type="CDD" id="cd00190">
    <property type="entry name" value="Tryp_SPc"/>
    <property type="match status" value="1"/>
</dbReference>
<dbReference type="SMART" id="SM00209">
    <property type="entry name" value="TSP1"/>
    <property type="match status" value="2"/>
</dbReference>
<evidence type="ECO:0000256" key="1">
    <source>
        <dbReference type="ARBA" id="ARBA00022670"/>
    </source>
</evidence>
<dbReference type="InterPro" id="IPR036383">
    <property type="entry name" value="TSP1_rpt_sf"/>
</dbReference>
<dbReference type="InterPro" id="IPR033116">
    <property type="entry name" value="TRYPSIN_SER"/>
</dbReference>
<dbReference type="PANTHER" id="PTHR24264">
    <property type="entry name" value="TRYPSIN-RELATED"/>
    <property type="match status" value="1"/>
</dbReference>
<organism evidence="8 10">
    <name type="scientific">Priapulus caudatus</name>
    <name type="common">Priapulid worm</name>
    <dbReference type="NCBI Taxonomy" id="37621"/>
    <lineage>
        <taxon>Eukaryota</taxon>
        <taxon>Metazoa</taxon>
        <taxon>Ecdysozoa</taxon>
        <taxon>Scalidophora</taxon>
        <taxon>Priapulida</taxon>
        <taxon>Priapulimorpha</taxon>
        <taxon>Priapulimorphida</taxon>
        <taxon>Priapulidae</taxon>
        <taxon>Priapulus</taxon>
    </lineage>
</organism>
<dbReference type="SUPFAM" id="SSF50494">
    <property type="entry name" value="Trypsin-like serine proteases"/>
    <property type="match status" value="1"/>
</dbReference>
<evidence type="ECO:0000256" key="6">
    <source>
        <dbReference type="SAM" id="SignalP"/>
    </source>
</evidence>
<dbReference type="RefSeq" id="XP_014674731.1">
    <property type="nucleotide sequence ID" value="XM_014819245.1"/>
</dbReference>
<gene>
    <name evidence="9 10" type="primary">LOC106814872</name>
</gene>
<evidence type="ECO:0000259" key="7">
    <source>
        <dbReference type="PROSITE" id="PS50240"/>
    </source>
</evidence>
<dbReference type="InterPro" id="IPR000884">
    <property type="entry name" value="TSP1_rpt"/>
</dbReference>
<dbReference type="Pfam" id="PF00089">
    <property type="entry name" value="Trypsin"/>
    <property type="match status" value="1"/>
</dbReference>
<dbReference type="PROSITE" id="PS00134">
    <property type="entry name" value="TRYPSIN_HIS"/>
    <property type="match status" value="1"/>
</dbReference>
<keyword evidence="6" id="KW-0732">Signal</keyword>
<dbReference type="RefSeq" id="XP_014674732.1">
    <property type="nucleotide sequence ID" value="XM_014819246.1"/>
</dbReference>
<evidence type="ECO:0000313" key="8">
    <source>
        <dbReference type="Proteomes" id="UP000695022"/>
    </source>
</evidence>
<evidence type="ECO:0000256" key="2">
    <source>
        <dbReference type="ARBA" id="ARBA00022801"/>
    </source>
</evidence>
<protein>
    <submittedName>
        <fullName evidence="9 10">Serine protease 30-like</fullName>
    </submittedName>
</protein>
<reference evidence="9 10" key="1">
    <citation type="submission" date="2025-05" db="UniProtKB">
        <authorList>
            <consortium name="RefSeq"/>
        </authorList>
    </citation>
    <scope>IDENTIFICATION</scope>
</reference>
<evidence type="ECO:0000256" key="3">
    <source>
        <dbReference type="ARBA" id="ARBA00022825"/>
    </source>
</evidence>
<keyword evidence="8" id="KW-1185">Reference proteome</keyword>
<evidence type="ECO:0000313" key="10">
    <source>
        <dbReference type="RefSeq" id="XP_014674732.1"/>
    </source>
</evidence>
<proteinExistence type="predicted"/>
<evidence type="ECO:0000256" key="5">
    <source>
        <dbReference type="RuleBase" id="RU363034"/>
    </source>
</evidence>
<evidence type="ECO:0000313" key="9">
    <source>
        <dbReference type="RefSeq" id="XP_014674731.1"/>
    </source>
</evidence>
<keyword evidence="2 5" id="KW-0378">Hydrolase</keyword>
<dbReference type="InterPro" id="IPR001254">
    <property type="entry name" value="Trypsin_dom"/>
</dbReference>
<keyword evidence="3 5" id="KW-0720">Serine protease</keyword>
<feature type="domain" description="Peptidase S1" evidence="7">
    <location>
        <begin position="235"/>
        <end position="461"/>
    </location>
</feature>
<dbReference type="GeneID" id="106814872"/>
<dbReference type="PANTHER" id="PTHR24264:SF54">
    <property type="entry name" value="PEPTIDASE S1 DOMAIN-CONTAINING PROTEIN"/>
    <property type="match status" value="1"/>
</dbReference>
<dbReference type="SUPFAM" id="SSF82895">
    <property type="entry name" value="TSP-1 type 1 repeat"/>
    <property type="match status" value="1"/>
</dbReference>
<dbReference type="PROSITE" id="PS00135">
    <property type="entry name" value="TRYPSIN_SER"/>
    <property type="match status" value="1"/>
</dbReference>
<evidence type="ECO:0000256" key="4">
    <source>
        <dbReference type="ARBA" id="ARBA00023157"/>
    </source>
</evidence>
<dbReference type="InterPro" id="IPR001314">
    <property type="entry name" value="Peptidase_S1A"/>
</dbReference>
<accession>A0ABM1ERB1</accession>
<dbReference type="InterPro" id="IPR009003">
    <property type="entry name" value="Peptidase_S1_PA"/>
</dbReference>
<dbReference type="InterPro" id="IPR043504">
    <property type="entry name" value="Peptidase_S1_PA_chymotrypsin"/>
</dbReference>
<dbReference type="PRINTS" id="PR00722">
    <property type="entry name" value="CHYMOTRYPSIN"/>
</dbReference>
<keyword evidence="4" id="KW-1015">Disulfide bond</keyword>
<sequence length="490" mass="54542">MGGGIVTSSCVMLSIFILVLIPLSCRCDAMAAQWPWTYLFPDDDNSTESSPVADSEMESMVSVGNDHSYVNYNDIYHPWSDWSTCTHRCRQHRIRHCSSRTDCGRNRLKEVRSCFTGHCASHSNDSRGGAGPQRVRAADTSDHHYSDWSEWSPCTRTCVQRRFKECVRPSQCDGDIISEQRECAPSNSACERMTSSSVNRVIKPVTVTVAPELPESDEPLECGLMRNSTGVNTRIYGGRQSVAGRWPWQVALLNRWKEHYCGGVLIAPSYVLTAAHCVKKRMFAVLGEHDLYEREGNERYHRVAAAVSHPRYDEEIVDNDVALLRLASPARRSPPVCLPARRLTLPTGTPCVVLGWGKEHERRPEAASVLHEAEVPLVARRDCEKEYRRYHVSANMLCAGYKDGHADSCSGDSGGPLLCAAEGRWRVYGITSFGRGCGLDGRFGVYAKVSNFVEWIQLAMQADGDGDGSGRVSARGIRKFLSSLTDFFAF</sequence>
<keyword evidence="1 5" id="KW-0645">Protease</keyword>
<dbReference type="PROSITE" id="PS50092">
    <property type="entry name" value="TSP1"/>
    <property type="match status" value="2"/>
</dbReference>
<dbReference type="PROSITE" id="PS50240">
    <property type="entry name" value="TRYPSIN_DOM"/>
    <property type="match status" value="1"/>
</dbReference>
<dbReference type="InterPro" id="IPR018114">
    <property type="entry name" value="TRYPSIN_HIS"/>
</dbReference>
<feature type="chain" id="PRO_5045022242" evidence="6">
    <location>
        <begin position="28"/>
        <end position="490"/>
    </location>
</feature>